<dbReference type="Gene3D" id="3.90.226.10">
    <property type="entry name" value="2-enoyl-CoA Hydratase, Chain A, domain 1"/>
    <property type="match status" value="1"/>
</dbReference>
<reference evidence="6" key="1">
    <citation type="submission" date="2016-10" db="EMBL/GenBank/DDBJ databases">
        <authorList>
            <person name="de Groot N.N."/>
        </authorList>
    </citation>
    <scope>NUCLEOTIDE SEQUENCE</scope>
</reference>
<dbReference type="PANTHER" id="PTHR42987">
    <property type="entry name" value="PEPTIDASE S49"/>
    <property type="match status" value="1"/>
</dbReference>
<dbReference type="InterPro" id="IPR047272">
    <property type="entry name" value="S49_SppA_C"/>
</dbReference>
<evidence type="ECO:0000313" key="6">
    <source>
        <dbReference type="EMBL" id="SFV54875.1"/>
    </source>
</evidence>
<proteinExistence type="inferred from homology"/>
<comment type="similarity">
    <text evidence="1">Belongs to the peptidase S49 family.</text>
</comment>
<gene>
    <name evidence="6" type="ORF">MNB_SM-4-1739</name>
</gene>
<dbReference type="NCBIfam" id="TIGR00706">
    <property type="entry name" value="SppA_dom"/>
    <property type="match status" value="1"/>
</dbReference>
<accession>A0A1W1BN30</accession>
<dbReference type="AlphaFoldDB" id="A0A1W1BN30"/>
<dbReference type="Pfam" id="PF01343">
    <property type="entry name" value="Peptidase_S49"/>
    <property type="match status" value="1"/>
</dbReference>
<dbReference type="GO" id="GO:0006508">
    <property type="term" value="P:proteolysis"/>
    <property type="evidence" value="ECO:0007669"/>
    <property type="project" value="UniProtKB-KW"/>
</dbReference>
<dbReference type="InterPro" id="IPR004635">
    <property type="entry name" value="Pept_S49_SppA"/>
</dbReference>
<dbReference type="GO" id="GO:0008236">
    <property type="term" value="F:serine-type peptidase activity"/>
    <property type="evidence" value="ECO:0007669"/>
    <property type="project" value="UniProtKB-KW"/>
</dbReference>
<evidence type="ECO:0000256" key="1">
    <source>
        <dbReference type="ARBA" id="ARBA00008683"/>
    </source>
</evidence>
<keyword evidence="2 6" id="KW-0645">Protease</keyword>
<name>A0A1W1BN30_9ZZZZ</name>
<sequence>MDFIKKLFLPITVPMKFIQDHFKAMLFLLLLFLLFAPQNEQSLHTNNLQEINLIGLIMDSTEIVNKIDVAANDDSIKGVLLSVNSPGGAVAPSIEIAYAIKRLKKKKTVVAYAKGTIASGSYYASIWADEIIANPGSMVGSIGVIMKGADLSEIMQKIGIKTQGVHAGKYKELGTTDRPWSDYEVNELNKVIQGTYDMFTQDVADARGLDLKKRDFYANAHIFTASQAMQVGLVDSLGVSFDAKKRVVELSGVKDPIWNKEDKFDKLLKKLSASTAVTLHTYFPSMILQ</sequence>
<evidence type="ECO:0000256" key="3">
    <source>
        <dbReference type="ARBA" id="ARBA00022801"/>
    </source>
</evidence>
<dbReference type="EMBL" id="FPHF01000028">
    <property type="protein sequence ID" value="SFV54875.1"/>
    <property type="molecule type" value="Genomic_DNA"/>
</dbReference>
<keyword evidence="3" id="KW-0378">Hydrolase</keyword>
<evidence type="ECO:0000256" key="2">
    <source>
        <dbReference type="ARBA" id="ARBA00022670"/>
    </source>
</evidence>
<feature type="domain" description="Peptidase S49" evidence="5">
    <location>
        <begin position="102"/>
        <end position="253"/>
    </location>
</feature>
<evidence type="ECO:0000259" key="5">
    <source>
        <dbReference type="Pfam" id="PF01343"/>
    </source>
</evidence>
<dbReference type="CDD" id="cd07023">
    <property type="entry name" value="S49_Sppa_N_C"/>
    <property type="match status" value="1"/>
</dbReference>
<dbReference type="Gene3D" id="6.20.330.10">
    <property type="match status" value="1"/>
</dbReference>
<keyword evidence="4" id="KW-0720">Serine protease</keyword>
<dbReference type="InterPro" id="IPR029045">
    <property type="entry name" value="ClpP/crotonase-like_dom_sf"/>
</dbReference>
<dbReference type="PANTHER" id="PTHR42987:SF7">
    <property type="entry name" value="SIGNAL PEPTIDE PEPTIDASE SPPA-RELATED"/>
    <property type="match status" value="1"/>
</dbReference>
<evidence type="ECO:0000256" key="4">
    <source>
        <dbReference type="ARBA" id="ARBA00022825"/>
    </source>
</evidence>
<dbReference type="SUPFAM" id="SSF52096">
    <property type="entry name" value="ClpP/crotonase"/>
    <property type="match status" value="1"/>
</dbReference>
<organism evidence="6">
    <name type="scientific">hydrothermal vent metagenome</name>
    <dbReference type="NCBI Taxonomy" id="652676"/>
    <lineage>
        <taxon>unclassified sequences</taxon>
        <taxon>metagenomes</taxon>
        <taxon>ecological metagenomes</taxon>
    </lineage>
</organism>
<dbReference type="InterPro" id="IPR002142">
    <property type="entry name" value="Peptidase_S49"/>
</dbReference>
<protein>
    <submittedName>
        <fullName evidence="6">Protease IV (PspA)</fullName>
    </submittedName>
</protein>